<comment type="caution">
    <text evidence="1">The sequence shown here is derived from an EMBL/GenBank/DDBJ whole genome shotgun (WGS) entry which is preliminary data.</text>
</comment>
<accession>A0A814TXA6</accession>
<keyword evidence="2" id="KW-1185">Reference proteome</keyword>
<proteinExistence type="predicted"/>
<gene>
    <name evidence="1" type="ORF">XAT740_LOCUS21884</name>
</gene>
<reference evidence="1" key="1">
    <citation type="submission" date="2021-02" db="EMBL/GenBank/DDBJ databases">
        <authorList>
            <person name="Nowell W R."/>
        </authorList>
    </citation>
    <scope>NUCLEOTIDE SEQUENCE</scope>
</reference>
<organism evidence="1 2">
    <name type="scientific">Adineta ricciae</name>
    <name type="common">Rotifer</name>
    <dbReference type="NCBI Taxonomy" id="249248"/>
    <lineage>
        <taxon>Eukaryota</taxon>
        <taxon>Metazoa</taxon>
        <taxon>Spiralia</taxon>
        <taxon>Gnathifera</taxon>
        <taxon>Rotifera</taxon>
        <taxon>Eurotatoria</taxon>
        <taxon>Bdelloidea</taxon>
        <taxon>Adinetida</taxon>
        <taxon>Adinetidae</taxon>
        <taxon>Adineta</taxon>
    </lineage>
</organism>
<dbReference type="AlphaFoldDB" id="A0A814TXA6"/>
<dbReference type="EMBL" id="CAJNOR010001588">
    <property type="protein sequence ID" value="CAF1168366.1"/>
    <property type="molecule type" value="Genomic_DNA"/>
</dbReference>
<evidence type="ECO:0000313" key="2">
    <source>
        <dbReference type="Proteomes" id="UP000663828"/>
    </source>
</evidence>
<protein>
    <submittedName>
        <fullName evidence="1">Uncharacterized protein</fullName>
    </submittedName>
</protein>
<sequence>MTLSFLNECIALSNSMVEIVLHGKVIANSTSDLHFGNACRDVTLSCIDLYNTYQTPSAGNEIEKQSKELIERLNSLIEKRKKGAST</sequence>
<dbReference type="Proteomes" id="UP000663828">
    <property type="component" value="Unassembled WGS sequence"/>
</dbReference>
<evidence type="ECO:0000313" key="1">
    <source>
        <dbReference type="EMBL" id="CAF1168366.1"/>
    </source>
</evidence>
<name>A0A814TXA6_ADIRI</name>